<feature type="domain" description="RagB/SusD" evidence="6">
    <location>
        <begin position="298"/>
        <end position="614"/>
    </location>
</feature>
<evidence type="ECO:0000256" key="3">
    <source>
        <dbReference type="ARBA" id="ARBA00022729"/>
    </source>
</evidence>
<dbReference type="Proteomes" id="UP001597509">
    <property type="component" value="Unassembled WGS sequence"/>
</dbReference>
<dbReference type="Pfam" id="PF07980">
    <property type="entry name" value="SusD_RagB"/>
    <property type="match status" value="1"/>
</dbReference>
<dbReference type="InterPro" id="IPR011990">
    <property type="entry name" value="TPR-like_helical_dom_sf"/>
</dbReference>
<keyword evidence="4" id="KW-0472">Membrane</keyword>
<dbReference type="RefSeq" id="WP_132771544.1">
    <property type="nucleotide sequence ID" value="NZ_JBHUPE010000002.1"/>
</dbReference>
<gene>
    <name evidence="8" type="ORF">ACFS6I_03365</name>
</gene>
<evidence type="ECO:0000259" key="6">
    <source>
        <dbReference type="Pfam" id="PF07980"/>
    </source>
</evidence>
<comment type="similarity">
    <text evidence="2">Belongs to the SusD family.</text>
</comment>
<organism evidence="8 9">
    <name type="scientific">Sphingobacterium anhuiense</name>
    <dbReference type="NCBI Taxonomy" id="493780"/>
    <lineage>
        <taxon>Bacteria</taxon>
        <taxon>Pseudomonadati</taxon>
        <taxon>Bacteroidota</taxon>
        <taxon>Sphingobacteriia</taxon>
        <taxon>Sphingobacteriales</taxon>
        <taxon>Sphingobacteriaceae</taxon>
        <taxon>Sphingobacterium</taxon>
    </lineage>
</organism>
<keyword evidence="3" id="KW-0732">Signal</keyword>
<evidence type="ECO:0000256" key="1">
    <source>
        <dbReference type="ARBA" id="ARBA00004442"/>
    </source>
</evidence>
<dbReference type="CDD" id="cd08977">
    <property type="entry name" value="SusD"/>
    <property type="match status" value="1"/>
</dbReference>
<sequence>MKKILNIEKQRLSAYCKQYNKYMWRISALAILLGTMGSCKKDLLDISSNTQVPEDKMWTTDNYTDLGVNGVYQALRFGYATGGTNNRELYQYDRLSNTLIPRGGDPLLNASTNTSNSLFADVWRELYESVHRANDAIYGLTNISPSAPEKKARLLAEVKFLRAFYYYRLNQLYRGVPLYDTPINYNEATKPRNTEKEVWDFILKDLTESIAETNLPAKLPAGSKDFGRITRSAAYALRGKVYMYLQDWDKAIADFQSVKDAGHQLFPDYKTLFTAANEKSDEMIFSIQNIALDNFGSTTQFSFGSRSAFGSNWNTYMVSPDFVDLYENKDGSKFSWDDVIPGYNAMAPDKREIYFIRNNVQQVAEANKKPSKYTDLIDPKRGLDFKLYLPNGNEERLKKAYDNRDPRLSANVILPYSTFVGTNLGADQTFTSRWPHIEEFNNVFDLRTDDQPRFFYIPRKFVYEGGKPSIPSRVAGDIDYPVIRYADVLLLWAEALNEKGQEAAAVAKVNEVRTRAGVGLLNSSAVTTVKDKADLTSRIRNERRRELFGEGVIYFDELRWKSLKDQVFSGNAGNKQPWGGIVDRYTYLGDQLLVWPIPELERQRNPSLTQNTGWNN</sequence>
<dbReference type="EMBL" id="JBHUPE010000002">
    <property type="protein sequence ID" value="MFD2902949.1"/>
    <property type="molecule type" value="Genomic_DNA"/>
</dbReference>
<proteinExistence type="inferred from homology"/>
<evidence type="ECO:0000259" key="7">
    <source>
        <dbReference type="Pfam" id="PF14322"/>
    </source>
</evidence>
<feature type="domain" description="SusD-like N-terminal" evidence="7">
    <location>
        <begin position="112"/>
        <end position="243"/>
    </location>
</feature>
<evidence type="ECO:0000256" key="4">
    <source>
        <dbReference type="ARBA" id="ARBA00023136"/>
    </source>
</evidence>
<dbReference type="InterPro" id="IPR033985">
    <property type="entry name" value="SusD-like_N"/>
</dbReference>
<accession>A0ABW5YR88</accession>
<keyword evidence="5" id="KW-0998">Cell outer membrane</keyword>
<evidence type="ECO:0000256" key="5">
    <source>
        <dbReference type="ARBA" id="ARBA00023237"/>
    </source>
</evidence>
<protein>
    <submittedName>
        <fullName evidence="8">RagB/SusD family nutrient uptake outer membrane protein</fullName>
    </submittedName>
</protein>
<dbReference type="Gene3D" id="1.25.40.390">
    <property type="match status" value="1"/>
</dbReference>
<keyword evidence="9" id="KW-1185">Reference proteome</keyword>
<dbReference type="InterPro" id="IPR012944">
    <property type="entry name" value="SusD_RagB_dom"/>
</dbReference>
<dbReference type="SUPFAM" id="SSF48452">
    <property type="entry name" value="TPR-like"/>
    <property type="match status" value="1"/>
</dbReference>
<comment type="subcellular location">
    <subcellularLocation>
        <location evidence="1">Cell outer membrane</location>
    </subcellularLocation>
</comment>
<reference evidence="9" key="1">
    <citation type="journal article" date="2019" name="Int. J. Syst. Evol. Microbiol.">
        <title>The Global Catalogue of Microorganisms (GCM) 10K type strain sequencing project: providing services to taxonomists for standard genome sequencing and annotation.</title>
        <authorList>
            <consortium name="The Broad Institute Genomics Platform"/>
            <consortium name="The Broad Institute Genome Sequencing Center for Infectious Disease"/>
            <person name="Wu L."/>
            <person name="Ma J."/>
        </authorList>
    </citation>
    <scope>NUCLEOTIDE SEQUENCE [LARGE SCALE GENOMIC DNA]</scope>
    <source>
        <strain evidence="9">KCTC 22209</strain>
    </source>
</reference>
<evidence type="ECO:0000313" key="9">
    <source>
        <dbReference type="Proteomes" id="UP001597509"/>
    </source>
</evidence>
<comment type="caution">
    <text evidence="8">The sequence shown here is derived from an EMBL/GenBank/DDBJ whole genome shotgun (WGS) entry which is preliminary data.</text>
</comment>
<dbReference type="Pfam" id="PF14322">
    <property type="entry name" value="SusD-like_3"/>
    <property type="match status" value="1"/>
</dbReference>
<name>A0ABW5YR88_9SPHI</name>
<evidence type="ECO:0000256" key="2">
    <source>
        <dbReference type="ARBA" id="ARBA00006275"/>
    </source>
</evidence>
<evidence type="ECO:0000313" key="8">
    <source>
        <dbReference type="EMBL" id="MFD2902949.1"/>
    </source>
</evidence>